<dbReference type="Proteomes" id="UP000479190">
    <property type="component" value="Unassembled WGS sequence"/>
</dbReference>
<sequence>MSLCKNKCVRLLRLGPYSLVSVDSTLIVHVHDRSIPRRRRWRASIGKSRSSQQTVVDIRSGLAHEAERGRRYAESHVLRVVALLYTYSHLFYNKVYMPLTKSICVRRTSEPSFRVEIRIKRDFFLEISWFFYKIVYNFLLNKFSTILTPDSKNVQDAQGATACRACRLNDCNLGDASSYLWRKNPIN</sequence>
<protein>
    <submittedName>
        <fullName evidence="1">Uncharacterized protein</fullName>
    </submittedName>
</protein>
<dbReference type="AlphaFoldDB" id="A0A6H5J4Y3"/>
<organism evidence="1 2">
    <name type="scientific">Trichogramma brassicae</name>
    <dbReference type="NCBI Taxonomy" id="86971"/>
    <lineage>
        <taxon>Eukaryota</taxon>
        <taxon>Metazoa</taxon>
        <taxon>Ecdysozoa</taxon>
        <taxon>Arthropoda</taxon>
        <taxon>Hexapoda</taxon>
        <taxon>Insecta</taxon>
        <taxon>Pterygota</taxon>
        <taxon>Neoptera</taxon>
        <taxon>Endopterygota</taxon>
        <taxon>Hymenoptera</taxon>
        <taxon>Apocrita</taxon>
        <taxon>Proctotrupomorpha</taxon>
        <taxon>Chalcidoidea</taxon>
        <taxon>Trichogrammatidae</taxon>
        <taxon>Trichogramma</taxon>
    </lineage>
</organism>
<evidence type="ECO:0000313" key="1">
    <source>
        <dbReference type="EMBL" id="CAB0042502.1"/>
    </source>
</evidence>
<name>A0A6H5J4Y3_9HYME</name>
<proteinExistence type="predicted"/>
<accession>A0A6H5J4Y3</accession>
<gene>
    <name evidence="1" type="ORF">TBRA_LOCUS14119</name>
</gene>
<evidence type="ECO:0000313" key="2">
    <source>
        <dbReference type="Proteomes" id="UP000479190"/>
    </source>
</evidence>
<dbReference type="EMBL" id="CADCXV010001200">
    <property type="protein sequence ID" value="CAB0042502.1"/>
    <property type="molecule type" value="Genomic_DNA"/>
</dbReference>
<keyword evidence="2" id="KW-1185">Reference proteome</keyword>
<reference evidence="1 2" key="1">
    <citation type="submission" date="2020-02" db="EMBL/GenBank/DDBJ databases">
        <authorList>
            <person name="Ferguson B K."/>
        </authorList>
    </citation>
    <scope>NUCLEOTIDE SEQUENCE [LARGE SCALE GENOMIC DNA]</scope>
</reference>